<feature type="compositionally biased region" description="Polar residues" evidence="1">
    <location>
        <begin position="92"/>
        <end position="124"/>
    </location>
</feature>
<gene>
    <name evidence="2" type="ORF">EVG20_g6463</name>
</gene>
<feature type="compositionally biased region" description="Pro residues" evidence="1">
    <location>
        <begin position="28"/>
        <end position="38"/>
    </location>
</feature>
<name>A0A4Y9YMC2_9AGAM</name>
<feature type="compositionally biased region" description="Basic and acidic residues" evidence="1">
    <location>
        <begin position="373"/>
        <end position="384"/>
    </location>
</feature>
<feature type="compositionally biased region" description="Acidic residues" evidence="1">
    <location>
        <begin position="73"/>
        <end position="83"/>
    </location>
</feature>
<proteinExistence type="predicted"/>
<feature type="compositionally biased region" description="Acidic residues" evidence="1">
    <location>
        <begin position="648"/>
        <end position="662"/>
    </location>
</feature>
<reference evidence="2 3" key="1">
    <citation type="submission" date="2019-02" db="EMBL/GenBank/DDBJ databases">
        <title>Genome sequencing of the rare red list fungi Dentipellis fragilis.</title>
        <authorList>
            <person name="Buettner E."/>
            <person name="Kellner H."/>
        </authorList>
    </citation>
    <scope>NUCLEOTIDE SEQUENCE [LARGE SCALE GENOMIC DNA]</scope>
    <source>
        <strain evidence="2 3">DSM 105465</strain>
    </source>
</reference>
<dbReference type="Proteomes" id="UP000298327">
    <property type="component" value="Unassembled WGS sequence"/>
</dbReference>
<evidence type="ECO:0000313" key="2">
    <source>
        <dbReference type="EMBL" id="TFY63090.1"/>
    </source>
</evidence>
<feature type="compositionally biased region" description="Low complexity" evidence="1">
    <location>
        <begin position="427"/>
        <end position="441"/>
    </location>
</feature>
<feature type="compositionally biased region" description="Low complexity" evidence="1">
    <location>
        <begin position="519"/>
        <end position="532"/>
    </location>
</feature>
<feature type="compositionally biased region" description="Low complexity" evidence="1">
    <location>
        <begin position="284"/>
        <end position="305"/>
    </location>
</feature>
<feature type="compositionally biased region" description="Polar residues" evidence="1">
    <location>
        <begin position="568"/>
        <end position="593"/>
    </location>
</feature>
<accession>A0A4Y9YMC2</accession>
<protein>
    <submittedName>
        <fullName evidence="2">Uncharacterized protein</fullName>
    </submittedName>
</protein>
<feature type="compositionally biased region" description="Pro residues" evidence="1">
    <location>
        <begin position="687"/>
        <end position="697"/>
    </location>
</feature>
<feature type="compositionally biased region" description="Pro residues" evidence="1">
    <location>
        <begin position="454"/>
        <end position="464"/>
    </location>
</feature>
<feature type="compositionally biased region" description="Polar residues" evidence="1">
    <location>
        <begin position="466"/>
        <end position="479"/>
    </location>
</feature>
<feature type="region of interest" description="Disordered" evidence="1">
    <location>
        <begin position="420"/>
        <end position="733"/>
    </location>
</feature>
<feature type="region of interest" description="Disordered" evidence="1">
    <location>
        <begin position="1"/>
        <end position="329"/>
    </location>
</feature>
<feature type="region of interest" description="Disordered" evidence="1">
    <location>
        <begin position="373"/>
        <end position="393"/>
    </location>
</feature>
<evidence type="ECO:0000256" key="1">
    <source>
        <dbReference type="SAM" id="MobiDB-lite"/>
    </source>
</evidence>
<organism evidence="2 3">
    <name type="scientific">Dentipellis fragilis</name>
    <dbReference type="NCBI Taxonomy" id="205917"/>
    <lineage>
        <taxon>Eukaryota</taxon>
        <taxon>Fungi</taxon>
        <taxon>Dikarya</taxon>
        <taxon>Basidiomycota</taxon>
        <taxon>Agaricomycotina</taxon>
        <taxon>Agaricomycetes</taxon>
        <taxon>Russulales</taxon>
        <taxon>Hericiaceae</taxon>
        <taxon>Dentipellis</taxon>
    </lineage>
</organism>
<dbReference type="AlphaFoldDB" id="A0A4Y9YMC2"/>
<feature type="compositionally biased region" description="Low complexity" evidence="1">
    <location>
        <begin position="542"/>
        <end position="567"/>
    </location>
</feature>
<keyword evidence="3" id="KW-1185">Reference proteome</keyword>
<evidence type="ECO:0000313" key="3">
    <source>
        <dbReference type="Proteomes" id="UP000298327"/>
    </source>
</evidence>
<feature type="compositionally biased region" description="Pro residues" evidence="1">
    <location>
        <begin position="267"/>
        <end position="283"/>
    </location>
</feature>
<feature type="compositionally biased region" description="Basic and acidic residues" evidence="1">
    <location>
        <begin position="132"/>
        <end position="162"/>
    </location>
</feature>
<comment type="caution">
    <text evidence="2">The sequence shown here is derived from an EMBL/GenBank/DDBJ whole genome shotgun (WGS) entry which is preliminary data.</text>
</comment>
<dbReference type="OrthoDB" id="3269842at2759"/>
<feature type="compositionally biased region" description="Basic and acidic residues" evidence="1">
    <location>
        <begin position="236"/>
        <end position="245"/>
    </location>
</feature>
<sequence length="803" mass="86274">MSTSNNLAPPPGGAPMLYQQQRRMTSPSLPPPPSPLNLPEPVYGNSGQAARRPPSPLRNAFTLDPEGSQQSEDGSDVEDDEDQERTWERTHSPSSSVTKFATSFAQRVGSFVNTMNGQSPQTLPSDAELEAEAERERDRGRREAEMILTREAEERRMMEERVLAMLQTPPKEAPNRNKSVDAPSPATSQKESPSWWAAAKHRLTPTKEPLTPAQQIIQETKEREKKEKKDKKAAKRERSTSREPQGEWPASPEKKFSDPAFLSLAIPPAPPPRRPVPTSPSSPTPGVSNRQNSLPPSLAPSPLRSNDGHASSPSREAPPLYAQFNGQGTLDVPGTLLVIAKRFEKLEKWTVGHVRALEERMSDVERWLVEKEKEKEDMLSQKEEDDHDEPDENAINEMRNEIMELQGRIGELGREMAKLATAPANLSSGPSRSPAPVSSAPQTNSVIAVHSLPPVAPVASPPHRTPSVTSPQRRNSMSPSFVPPMAASSVHTPRSRLPYPTGDYATPPDSVVLSQGVFSPTNSPPSSITSNTRARPMSIAGLPSLGANPAANASSSSLSGLPSSISPQARSISPSTLPAPQASTKAGSTSPASLTAPKEPSPRPSSISPTPRKRYTVALGNPIMRGTRPPSEDFSTYNSPGPISAGLPDEEEEEDEEDDYDETIGKAASARMPIKNGVSAVSEASPSPSPSPRPPRSIPRSRAQTSYGPSAPPPPASAIERPSSTAPLRPKVRSKSIDVGLGISMGFSGDLPPITPTNGKFVDPLLVRKQEKQALMSAAPPTPKTAVGKRKVPVGELVAFFDK</sequence>
<dbReference type="EMBL" id="SEOQ01000433">
    <property type="protein sequence ID" value="TFY63090.1"/>
    <property type="molecule type" value="Genomic_DNA"/>
</dbReference>